<evidence type="ECO:0000313" key="2">
    <source>
        <dbReference type="EMBL" id="ADL36319.1"/>
    </source>
</evidence>
<organism evidence="2 3">
    <name type="scientific">Butyrivibrio proteoclasticus (strain ATCC 51982 / DSM 14932 / B316)</name>
    <name type="common">Clostridium proteoclasticum</name>
    <dbReference type="NCBI Taxonomy" id="515622"/>
    <lineage>
        <taxon>Bacteria</taxon>
        <taxon>Bacillati</taxon>
        <taxon>Bacillota</taxon>
        <taxon>Clostridia</taxon>
        <taxon>Lachnospirales</taxon>
        <taxon>Lachnospiraceae</taxon>
        <taxon>Butyrivibrio</taxon>
    </lineage>
</organism>
<keyword evidence="1" id="KW-0472">Membrane</keyword>
<evidence type="ECO:0000313" key="3">
    <source>
        <dbReference type="Proteomes" id="UP000001299"/>
    </source>
</evidence>
<dbReference type="EMBL" id="CP001812">
    <property type="protein sequence ID" value="ADL36319.1"/>
    <property type="molecule type" value="Genomic_DNA"/>
</dbReference>
<keyword evidence="1" id="KW-0812">Transmembrane</keyword>
<dbReference type="AlphaFoldDB" id="E0S4I7"/>
<name>E0S4I7_BUTPB</name>
<sequence>MNVQLHGKSSRYICFAIGALLLLLSLIGFSRQSSVKEDQAKVVKIVKISENRETVRNGNDGGIDKLITYDAVCDIETLGLSTEHPEQTRIVVNRRFEDNLPNEGDVIKVSKHNGEWSEHQPKHAFIGNFLMMLIGGFMIWGGVVGKIEDKNKEISNI</sequence>
<feature type="transmembrane region" description="Helical" evidence="1">
    <location>
        <begin position="12"/>
        <end position="29"/>
    </location>
</feature>
<dbReference type="HOGENOM" id="CLU_1674653_0_0_9"/>
<dbReference type="Proteomes" id="UP000001299">
    <property type="component" value="Plasmid pCY360"/>
</dbReference>
<keyword evidence="1" id="KW-1133">Transmembrane helix</keyword>
<keyword evidence="3" id="KW-1185">Reference proteome</keyword>
<evidence type="ECO:0000256" key="1">
    <source>
        <dbReference type="SAM" id="Phobius"/>
    </source>
</evidence>
<geneLocation type="plasmid" evidence="2 3">
    <name>pCY360</name>
</geneLocation>
<feature type="transmembrane region" description="Helical" evidence="1">
    <location>
        <begin position="125"/>
        <end position="145"/>
    </location>
</feature>
<keyword evidence="2" id="KW-0614">Plasmid</keyword>
<proteinExistence type="predicted"/>
<reference evidence="2 3" key="1">
    <citation type="journal article" date="2010" name="PLoS ONE">
        <title>The glycobiome of the rumen bacterium Butyrivibrio proteoclasticus B316(T) highlights adaptation to a polysaccharide-rich environment.</title>
        <authorList>
            <person name="Kelly W.J."/>
            <person name="Leahy S.C."/>
            <person name="Altermann E."/>
            <person name="Yeoman C.J."/>
            <person name="Dunne J.C."/>
            <person name="Kong Z."/>
            <person name="Pacheco D.M."/>
            <person name="Li D."/>
            <person name="Noel S.J."/>
            <person name="Moon C.D."/>
            <person name="Cookson A.L."/>
            <person name="Attwood G.T."/>
        </authorList>
    </citation>
    <scope>NUCLEOTIDE SEQUENCE [LARGE SCALE GENOMIC DNA]</scope>
    <source>
        <strain evidence="3">ATCC 51982 / DSM 14932 / B316</strain>
        <plasmid evidence="3">Plasmid pCY360</plasmid>
    </source>
</reference>
<gene>
    <name evidence="2" type="ordered locus">bpr_II382</name>
</gene>
<dbReference type="RefSeq" id="WP_013282968.1">
    <property type="nucleotide sequence ID" value="NC_014389.1"/>
</dbReference>
<dbReference type="KEGG" id="bpb:bpr_II382"/>
<protein>
    <submittedName>
        <fullName evidence="2">Uncharacterized protein</fullName>
    </submittedName>
</protein>
<accession>E0S4I7</accession>